<gene>
    <name evidence="2" type="ORF">PC110_g18774</name>
    <name evidence="1" type="ORF">PC117_g6043</name>
</gene>
<dbReference type="Proteomes" id="UP000736787">
    <property type="component" value="Unassembled WGS sequence"/>
</dbReference>
<dbReference type="Proteomes" id="UP000251314">
    <property type="component" value="Unassembled WGS sequence"/>
</dbReference>
<evidence type="ECO:0000313" key="2">
    <source>
        <dbReference type="EMBL" id="RAW24803.1"/>
    </source>
</evidence>
<dbReference type="AlphaFoldDB" id="A0A329RJD3"/>
<evidence type="ECO:0000313" key="1">
    <source>
        <dbReference type="EMBL" id="KAG2948419.1"/>
    </source>
</evidence>
<reference evidence="2 3" key="1">
    <citation type="submission" date="2018-01" db="EMBL/GenBank/DDBJ databases">
        <title>Draft genome of the strawberry crown rot pathogen Phytophthora cactorum.</title>
        <authorList>
            <person name="Armitage A.D."/>
            <person name="Lysoe E."/>
            <person name="Nellist C.F."/>
            <person name="Harrison R.J."/>
            <person name="Brurberg M.B."/>
        </authorList>
    </citation>
    <scope>NUCLEOTIDE SEQUENCE [LARGE SCALE GENOMIC DNA]</scope>
    <source>
        <strain evidence="2 3">10300</strain>
    </source>
</reference>
<dbReference type="VEuPathDB" id="FungiDB:PC110_g18774"/>
<evidence type="ECO:0000313" key="3">
    <source>
        <dbReference type="Proteomes" id="UP000251314"/>
    </source>
</evidence>
<proteinExistence type="predicted"/>
<reference evidence="1" key="2">
    <citation type="submission" date="2018-10" db="EMBL/GenBank/DDBJ databases">
        <title>Effector identification in a new, highly contiguous assembly of the strawberry crown rot pathogen Phytophthora cactorum.</title>
        <authorList>
            <person name="Armitage A.D."/>
            <person name="Nellist C.F."/>
            <person name="Bates H."/>
            <person name="Vickerstaff R.J."/>
            <person name="Harrison R.J."/>
        </authorList>
    </citation>
    <scope>NUCLEOTIDE SEQUENCE</scope>
    <source>
        <strain evidence="1">4040</strain>
    </source>
</reference>
<accession>A0A329RJD3</accession>
<dbReference type="EMBL" id="MJFZ01000832">
    <property type="protein sequence ID" value="RAW24803.1"/>
    <property type="molecule type" value="Genomic_DNA"/>
</dbReference>
<sequence>MVRCNVEVMPLTVQHIDTEEMVADTMTKAVAVVKFERFHKAMTVMLIISVDSNATACQTTDEAPASATAIIPRTRGVFPELHHSWRGDSPYFMG</sequence>
<comment type="caution">
    <text evidence="2">The sequence shown here is derived from an EMBL/GenBank/DDBJ whole genome shotgun (WGS) entry which is preliminary data.</text>
</comment>
<keyword evidence="3" id="KW-1185">Reference proteome</keyword>
<protein>
    <submittedName>
        <fullName evidence="2">Uncharacterized protein</fullName>
    </submittedName>
</protein>
<name>A0A329RJD3_9STRA</name>
<dbReference type="OrthoDB" id="413361at2759"/>
<organism evidence="2 3">
    <name type="scientific">Phytophthora cactorum</name>
    <dbReference type="NCBI Taxonomy" id="29920"/>
    <lineage>
        <taxon>Eukaryota</taxon>
        <taxon>Sar</taxon>
        <taxon>Stramenopiles</taxon>
        <taxon>Oomycota</taxon>
        <taxon>Peronosporomycetes</taxon>
        <taxon>Peronosporales</taxon>
        <taxon>Peronosporaceae</taxon>
        <taxon>Phytophthora</taxon>
    </lineage>
</organism>
<dbReference type="EMBL" id="RCMK01000111">
    <property type="protein sequence ID" value="KAG2948419.1"/>
    <property type="molecule type" value="Genomic_DNA"/>
</dbReference>